<name>A0A1L7WAU0_FUSPR</name>
<evidence type="ECO:0000313" key="1">
    <source>
        <dbReference type="EMBL" id="CZR49731.1"/>
    </source>
</evidence>
<dbReference type="Proteomes" id="UP000183971">
    <property type="component" value="Unassembled WGS sequence"/>
</dbReference>
<keyword evidence="2" id="KW-1185">Reference proteome</keyword>
<dbReference type="RefSeq" id="XP_031090229.1">
    <property type="nucleotide sequence ID" value="XM_031225029.1"/>
</dbReference>
<protein>
    <submittedName>
        <fullName evidence="1">Uncharacterized protein</fullName>
    </submittedName>
</protein>
<dbReference type="VEuPathDB" id="FungiDB:FPRO_14792"/>
<gene>
    <name evidence="1" type="ORF">FPRO_14792</name>
</gene>
<organism evidence="1 2">
    <name type="scientific">Fusarium proliferatum (strain ET1)</name>
    <name type="common">Orchid endophyte fungus</name>
    <dbReference type="NCBI Taxonomy" id="1227346"/>
    <lineage>
        <taxon>Eukaryota</taxon>
        <taxon>Fungi</taxon>
        <taxon>Dikarya</taxon>
        <taxon>Ascomycota</taxon>
        <taxon>Pezizomycotina</taxon>
        <taxon>Sordariomycetes</taxon>
        <taxon>Hypocreomycetidae</taxon>
        <taxon>Hypocreales</taxon>
        <taxon>Nectriaceae</taxon>
        <taxon>Fusarium</taxon>
        <taxon>Fusarium fujikuroi species complex</taxon>
    </lineage>
</organism>
<dbReference type="GeneID" id="42059649"/>
<comment type="caution">
    <text evidence="1">The sequence shown here is derived from an EMBL/GenBank/DDBJ whole genome shotgun (WGS) entry which is preliminary data.</text>
</comment>
<accession>A0A1L7WAU0</accession>
<sequence>MRNFTMPLDDRITPDNVRQHFQDRGFFFQEIEDVGAIVKEAYDCKRIKSVVFQRFNDSLHSNPLLAKLLEDHCENSKVTWAWGKCYGFYAWDNLSSPQKDSIILYMLAPQSHAFCAVGSHRDKKEIKSAYGNGALELKDEVLASYDKEDVKTELGGVLCISPSLGHKMLDGYSKMFTMTRK</sequence>
<proteinExistence type="predicted"/>
<evidence type="ECO:0000313" key="2">
    <source>
        <dbReference type="Proteomes" id="UP000183971"/>
    </source>
</evidence>
<dbReference type="EMBL" id="FJOF01000018">
    <property type="protein sequence ID" value="CZR49731.1"/>
    <property type="molecule type" value="Genomic_DNA"/>
</dbReference>
<dbReference type="AlphaFoldDB" id="A0A1L7WAU0"/>
<reference evidence="2" key="1">
    <citation type="journal article" date="2016" name="Genome Biol. Evol.">
        <title>Comparative 'omics' of the Fusarium fujikuroi species complex highlights differences in genetic potential and metabolite synthesis.</title>
        <authorList>
            <person name="Niehaus E.-M."/>
            <person name="Muensterkoetter M."/>
            <person name="Proctor R.H."/>
            <person name="Brown D.W."/>
            <person name="Sharon A."/>
            <person name="Idan Y."/>
            <person name="Oren-Young L."/>
            <person name="Sieber C.M."/>
            <person name="Novak O."/>
            <person name="Pencik A."/>
            <person name="Tarkowska D."/>
            <person name="Hromadova K."/>
            <person name="Freeman S."/>
            <person name="Maymon M."/>
            <person name="Elazar M."/>
            <person name="Youssef S.A."/>
            <person name="El-Shabrawy E.S.M."/>
            <person name="Shalaby A.B.A."/>
            <person name="Houterman P."/>
            <person name="Brock N.L."/>
            <person name="Burkhardt I."/>
            <person name="Tsavkelova E.A."/>
            <person name="Dickschat J.S."/>
            <person name="Galuszka P."/>
            <person name="Gueldener U."/>
            <person name="Tudzynski B."/>
        </authorList>
    </citation>
    <scope>NUCLEOTIDE SEQUENCE [LARGE SCALE GENOMIC DNA]</scope>
    <source>
        <strain evidence="2">ET1</strain>
    </source>
</reference>